<feature type="domain" description="PKD" evidence="1">
    <location>
        <begin position="225"/>
        <end position="300"/>
    </location>
</feature>
<dbReference type="PANTHER" id="PTHR36842:SF1">
    <property type="entry name" value="PROTEIN TOLB"/>
    <property type="match status" value="1"/>
</dbReference>
<dbReference type="EMBL" id="ATBP01002405">
    <property type="protein sequence ID" value="ETR65891.1"/>
    <property type="molecule type" value="Genomic_DNA"/>
</dbReference>
<feature type="non-terminal residue" evidence="2">
    <location>
        <position position="386"/>
    </location>
</feature>
<dbReference type="Pfam" id="PF18911">
    <property type="entry name" value="PKD_4"/>
    <property type="match status" value="2"/>
</dbReference>
<evidence type="ECO:0000313" key="3">
    <source>
        <dbReference type="Proteomes" id="UP000189670"/>
    </source>
</evidence>
<dbReference type="FunFam" id="2.60.40.10:FF:000270">
    <property type="entry name" value="Cell surface protein"/>
    <property type="match status" value="1"/>
</dbReference>
<dbReference type="SUPFAM" id="SSF49299">
    <property type="entry name" value="PKD domain"/>
    <property type="match status" value="2"/>
</dbReference>
<dbReference type="SMART" id="SM00089">
    <property type="entry name" value="PKD"/>
    <property type="match status" value="2"/>
</dbReference>
<evidence type="ECO:0000259" key="1">
    <source>
        <dbReference type="PROSITE" id="PS50093"/>
    </source>
</evidence>
<dbReference type="InterPro" id="IPR000601">
    <property type="entry name" value="PKD_dom"/>
</dbReference>
<comment type="caution">
    <text evidence="2">The sequence shown here is derived from an EMBL/GenBank/DDBJ whole genome shotgun (WGS) entry which is preliminary data.</text>
</comment>
<reference evidence="3" key="1">
    <citation type="submission" date="2012-11" db="EMBL/GenBank/DDBJ databases">
        <authorList>
            <person name="Lucero-Rivera Y.E."/>
            <person name="Tovar-Ramirez D."/>
        </authorList>
    </citation>
    <scope>NUCLEOTIDE SEQUENCE [LARGE SCALE GENOMIC DNA]</scope>
    <source>
        <strain evidence="3">Araruama</strain>
    </source>
</reference>
<evidence type="ECO:0000313" key="2">
    <source>
        <dbReference type="EMBL" id="ETR65891.1"/>
    </source>
</evidence>
<dbReference type="InterPro" id="IPR013783">
    <property type="entry name" value="Ig-like_fold"/>
</dbReference>
<dbReference type="Proteomes" id="UP000189670">
    <property type="component" value="Unassembled WGS sequence"/>
</dbReference>
<dbReference type="InterPro" id="IPR035986">
    <property type="entry name" value="PKD_dom_sf"/>
</dbReference>
<gene>
    <name evidence="2" type="ORF">OMM_13555</name>
</gene>
<name>A0A1V1NTJ7_9BACT</name>
<dbReference type="CDD" id="cd00146">
    <property type="entry name" value="PKD"/>
    <property type="match status" value="2"/>
</dbReference>
<dbReference type="InterPro" id="IPR022409">
    <property type="entry name" value="PKD/Chitinase_dom"/>
</dbReference>
<feature type="domain" description="PKD" evidence="1">
    <location>
        <begin position="141"/>
        <end position="226"/>
    </location>
</feature>
<accession>A0A1V1NTJ7</accession>
<dbReference type="Gene3D" id="2.60.40.10">
    <property type="entry name" value="Immunoglobulins"/>
    <property type="match status" value="2"/>
</dbReference>
<dbReference type="AlphaFoldDB" id="A0A1V1NTJ7"/>
<sequence length="386" mass="41080">MTVTGPGGTDSFVSTITANDPSQELPNWTPKTGQQYSMVAYGKIYQNDAETDWTDQYMIAAFGPGGETDCRALKNVGDTGGSTNPGMYYLTITSDAEEEQISFKIWDKNGQKAININQSITFKNQDTLTNFRLDVEEEGGVTAKLSASQTSGVAPLTVNFDSSASTGNISTYTWDFGDQSGTSTDPNPSYTYQTEGEFTVTLTVSGDGDTDSASTQISVSAIESPTASFSATPTSGDAPLLVTFDSSASTGDITDYSWNFGDQSSASTDSNPSHTFEKSGTYTVTLTVTGPGGTDSFVSTITANDPSQELPNWTPKTGQQYSMVAYGKIYQNDAETDWTDQYMIAAFGPGGETDCRALKNVGDTGGSTNPGMYYLTITSDAEEEQI</sequence>
<organism evidence="2 3">
    <name type="scientific">Candidatus Magnetoglobus multicellularis str. Araruama</name>
    <dbReference type="NCBI Taxonomy" id="890399"/>
    <lineage>
        <taxon>Bacteria</taxon>
        <taxon>Pseudomonadati</taxon>
        <taxon>Thermodesulfobacteriota</taxon>
        <taxon>Desulfobacteria</taxon>
        <taxon>Desulfobacterales</taxon>
        <taxon>Desulfobacteraceae</taxon>
        <taxon>Candidatus Magnetoglobus</taxon>
    </lineage>
</organism>
<protein>
    <recommendedName>
        <fullName evidence="1">PKD domain-containing protein</fullName>
    </recommendedName>
</protein>
<dbReference type="PANTHER" id="PTHR36842">
    <property type="entry name" value="PROTEIN TOLB HOMOLOG"/>
    <property type="match status" value="1"/>
</dbReference>
<proteinExistence type="predicted"/>
<dbReference type="PROSITE" id="PS50093">
    <property type="entry name" value="PKD"/>
    <property type="match status" value="2"/>
</dbReference>